<dbReference type="PANTHER" id="PTHR31637:SF0">
    <property type="entry name" value="2,3-BISPHOSPHOGLYCERATE-INDEPENDENT PHOSPHOGLYCERATE MUTASE"/>
    <property type="match status" value="1"/>
</dbReference>
<dbReference type="Pfam" id="PF01676">
    <property type="entry name" value="Metalloenzyme"/>
    <property type="match status" value="1"/>
</dbReference>
<feature type="domain" description="Metalloenzyme" evidence="11">
    <location>
        <begin position="9"/>
        <end position="338"/>
    </location>
</feature>
<evidence type="ECO:0000256" key="7">
    <source>
        <dbReference type="ARBA" id="ARBA00023152"/>
    </source>
</evidence>
<evidence type="ECO:0000256" key="9">
    <source>
        <dbReference type="ARBA" id="ARBA00023235"/>
    </source>
</evidence>
<accession>X0YQU1</accession>
<keyword evidence="8" id="KW-0464">Manganese</keyword>
<dbReference type="SUPFAM" id="SSF64158">
    <property type="entry name" value="2,3-Bisphosphoglycerate-independent phosphoglycerate mutase, substrate-binding domain"/>
    <property type="match status" value="1"/>
</dbReference>
<dbReference type="GO" id="GO:0006007">
    <property type="term" value="P:glucose catabolic process"/>
    <property type="evidence" value="ECO:0007669"/>
    <property type="project" value="InterPro"/>
</dbReference>
<dbReference type="GO" id="GO:0005829">
    <property type="term" value="C:cytosol"/>
    <property type="evidence" value="ECO:0007669"/>
    <property type="project" value="TreeGrafter"/>
</dbReference>
<dbReference type="EC" id="5.4.2.12" evidence="5"/>
<dbReference type="UniPathway" id="UPA00109">
    <property type="reaction ID" value="UER00186"/>
</dbReference>
<evidence type="ECO:0000313" key="13">
    <source>
        <dbReference type="EMBL" id="GAG58605.1"/>
    </source>
</evidence>
<evidence type="ECO:0000256" key="4">
    <source>
        <dbReference type="ARBA" id="ARBA00008819"/>
    </source>
</evidence>
<comment type="pathway">
    <text evidence="3">Carbohydrate degradation; glycolysis; pyruvate from D-glyceraldehyde 3-phosphate: step 3/5.</text>
</comment>
<comment type="cofactor">
    <cofactor evidence="2">
        <name>Mn(2+)</name>
        <dbReference type="ChEBI" id="CHEBI:29035"/>
    </cofactor>
</comment>
<keyword evidence="6" id="KW-0479">Metal-binding</keyword>
<evidence type="ECO:0000256" key="3">
    <source>
        <dbReference type="ARBA" id="ARBA00004798"/>
    </source>
</evidence>
<reference evidence="13" key="1">
    <citation type="journal article" date="2014" name="Front. Microbiol.">
        <title>High frequency of phylogenetically diverse reductive dehalogenase-homologous genes in deep subseafloor sedimentary metagenomes.</title>
        <authorList>
            <person name="Kawai M."/>
            <person name="Futagami T."/>
            <person name="Toyoda A."/>
            <person name="Takaki Y."/>
            <person name="Nishi S."/>
            <person name="Hori S."/>
            <person name="Arai W."/>
            <person name="Tsubouchi T."/>
            <person name="Morono Y."/>
            <person name="Uchiyama I."/>
            <person name="Ito T."/>
            <person name="Fujiyama A."/>
            <person name="Inagaki F."/>
            <person name="Takami H."/>
        </authorList>
    </citation>
    <scope>NUCLEOTIDE SEQUENCE</scope>
    <source>
        <strain evidence="13">Expedition CK06-06</strain>
    </source>
</reference>
<feature type="domain" description="BPG-independent PGAM N-terminal" evidence="12">
    <location>
        <begin position="87"/>
        <end position="303"/>
    </location>
</feature>
<evidence type="ECO:0000259" key="11">
    <source>
        <dbReference type="Pfam" id="PF01676"/>
    </source>
</evidence>
<dbReference type="InterPro" id="IPR011258">
    <property type="entry name" value="BPG-indep_PGM_N"/>
</dbReference>
<evidence type="ECO:0000259" key="12">
    <source>
        <dbReference type="Pfam" id="PF06415"/>
    </source>
</evidence>
<evidence type="ECO:0000256" key="10">
    <source>
        <dbReference type="ARBA" id="ARBA00071648"/>
    </source>
</evidence>
<dbReference type="EMBL" id="BART01007484">
    <property type="protein sequence ID" value="GAG58605.1"/>
    <property type="molecule type" value="Genomic_DNA"/>
</dbReference>
<dbReference type="NCBIfam" id="TIGR01307">
    <property type="entry name" value="pgm_bpd_ind"/>
    <property type="match status" value="1"/>
</dbReference>
<comment type="caution">
    <text evidence="13">The sequence shown here is derived from an EMBL/GenBank/DDBJ whole genome shotgun (WGS) entry which is preliminary data.</text>
</comment>
<dbReference type="InterPro" id="IPR006124">
    <property type="entry name" value="Metalloenzyme"/>
</dbReference>
<sequence>MTHRAKTIKPICLIILDGWGLSAQIDGNAIRLAKTPHMDNNYKIYPNTRLDASGEAVGLPEGQMGNSEVGHLNIGAGRVVHQELTRISKEIKNGAFFKNKVLIKTIENVKKNNSSLHLMGLVSDGGVHSHIEHLKALINLVNDSKIENLFIHAFLDGRDVPPRSAIPYLKEIDYYLKKKGIGEISSVSGRYYSMDRDNRWDRVKKSYDTLVYRIGEKFKTAADIVERSYSNDINDEFVIPSLVRSRDEEKAKIKTGDSVIFFNFRPDRARQFTRAFISESFNEFDRGEKPPGVHFVCMTQYDKTFNVPVAFPYREIKNTLGEVISNNNLRQLRIAETENTLMSLSS</sequence>
<dbReference type="GO" id="GO:0006096">
    <property type="term" value="P:glycolytic process"/>
    <property type="evidence" value="ECO:0007669"/>
    <property type="project" value="UniProtKB-UniPathway"/>
</dbReference>
<keyword evidence="7" id="KW-0324">Glycolysis</keyword>
<comment type="similarity">
    <text evidence="4">Belongs to the BPG-independent phosphoglycerate mutase family.</text>
</comment>
<comment type="catalytic activity">
    <reaction evidence="1">
        <text>(2R)-2-phosphoglycerate = (2R)-3-phosphoglycerate</text>
        <dbReference type="Rhea" id="RHEA:15901"/>
        <dbReference type="ChEBI" id="CHEBI:58272"/>
        <dbReference type="ChEBI" id="CHEBI:58289"/>
        <dbReference type="EC" id="5.4.2.12"/>
    </reaction>
</comment>
<evidence type="ECO:0000256" key="2">
    <source>
        <dbReference type="ARBA" id="ARBA00001936"/>
    </source>
</evidence>
<dbReference type="CDD" id="cd16010">
    <property type="entry name" value="iPGM"/>
    <property type="match status" value="1"/>
</dbReference>
<name>X0YQU1_9ZZZZ</name>
<dbReference type="FunFam" id="3.40.1450.10:FF:000001">
    <property type="entry name" value="2,3-bisphosphoglycerate-independent phosphoglycerate mutase"/>
    <property type="match status" value="1"/>
</dbReference>
<evidence type="ECO:0000256" key="1">
    <source>
        <dbReference type="ARBA" id="ARBA00000370"/>
    </source>
</evidence>
<evidence type="ECO:0000256" key="8">
    <source>
        <dbReference type="ARBA" id="ARBA00023211"/>
    </source>
</evidence>
<organism evidence="13">
    <name type="scientific">marine sediment metagenome</name>
    <dbReference type="NCBI Taxonomy" id="412755"/>
    <lineage>
        <taxon>unclassified sequences</taxon>
        <taxon>metagenomes</taxon>
        <taxon>ecological metagenomes</taxon>
    </lineage>
</organism>
<dbReference type="PANTHER" id="PTHR31637">
    <property type="entry name" value="2,3-BISPHOSPHOGLYCERATE-INDEPENDENT PHOSPHOGLYCERATE MUTASE"/>
    <property type="match status" value="1"/>
</dbReference>
<dbReference type="InterPro" id="IPR036646">
    <property type="entry name" value="PGAM_B_sf"/>
</dbReference>
<dbReference type="Gene3D" id="3.40.1450.10">
    <property type="entry name" value="BPG-independent phosphoglycerate mutase, domain B"/>
    <property type="match status" value="1"/>
</dbReference>
<keyword evidence="9" id="KW-0413">Isomerase</keyword>
<evidence type="ECO:0000256" key="6">
    <source>
        <dbReference type="ARBA" id="ARBA00022723"/>
    </source>
</evidence>
<gene>
    <name evidence="13" type="ORF">S01H4_17026</name>
</gene>
<dbReference type="SUPFAM" id="SSF53649">
    <property type="entry name" value="Alkaline phosphatase-like"/>
    <property type="match status" value="1"/>
</dbReference>
<dbReference type="GO" id="GO:0004619">
    <property type="term" value="F:phosphoglycerate mutase activity"/>
    <property type="evidence" value="ECO:0007669"/>
    <property type="project" value="UniProtKB-EC"/>
</dbReference>
<evidence type="ECO:0000256" key="5">
    <source>
        <dbReference type="ARBA" id="ARBA00012026"/>
    </source>
</evidence>
<protein>
    <recommendedName>
        <fullName evidence="10">2,3-bisphosphoglycerate-independent phosphoglycerate mutase</fullName>
        <ecNumber evidence="5">5.4.2.12</ecNumber>
    </recommendedName>
</protein>
<dbReference type="InterPro" id="IPR005995">
    <property type="entry name" value="Pgm_bpd_ind"/>
</dbReference>
<proteinExistence type="inferred from homology"/>
<dbReference type="Pfam" id="PF06415">
    <property type="entry name" value="iPGM_N"/>
    <property type="match status" value="1"/>
</dbReference>
<dbReference type="GO" id="GO:0030145">
    <property type="term" value="F:manganese ion binding"/>
    <property type="evidence" value="ECO:0007669"/>
    <property type="project" value="InterPro"/>
</dbReference>
<dbReference type="AlphaFoldDB" id="X0YQU1"/>
<dbReference type="InterPro" id="IPR017850">
    <property type="entry name" value="Alkaline_phosphatase_core_sf"/>
</dbReference>